<gene>
    <name evidence="1" type="ORF">O0931_04065</name>
</gene>
<evidence type="ECO:0000313" key="1">
    <source>
        <dbReference type="EMBL" id="MCZ4222465.1"/>
    </source>
</evidence>
<proteinExistence type="predicted"/>
<evidence type="ECO:0000313" key="2">
    <source>
        <dbReference type="Proteomes" id="UP001144341"/>
    </source>
</evidence>
<evidence type="ECO:0008006" key="3">
    <source>
        <dbReference type="Google" id="ProtNLM"/>
    </source>
</evidence>
<dbReference type="RefSeq" id="WP_269414266.1">
    <property type="nucleotide sequence ID" value="NZ_JAPWGL010000001.1"/>
</dbReference>
<sequence>MMVIINENTPTSALLEIKKGVLIGNEKGASGTVEEVEIKDNDEFWLFIFHLKNGKQIDIRKVKNIC</sequence>
<accession>A0ABT4KU59</accession>
<reference evidence="1" key="1">
    <citation type="submission" date="2022-12" db="EMBL/GenBank/DDBJ databases">
        <title>Genome sequence of SJ11.</title>
        <authorList>
            <person name="Woo H."/>
        </authorList>
    </citation>
    <scope>NUCLEOTIDE SEQUENCE</scope>
    <source>
        <strain evidence="1">SJ11</strain>
    </source>
</reference>
<keyword evidence="2" id="KW-1185">Reference proteome</keyword>
<organism evidence="1 2">
    <name type="scientific">Pedobacter rhodius</name>
    <dbReference type="NCBI Taxonomy" id="3004098"/>
    <lineage>
        <taxon>Bacteria</taxon>
        <taxon>Pseudomonadati</taxon>
        <taxon>Bacteroidota</taxon>
        <taxon>Sphingobacteriia</taxon>
        <taxon>Sphingobacteriales</taxon>
        <taxon>Sphingobacteriaceae</taxon>
        <taxon>Pedobacter</taxon>
    </lineage>
</organism>
<dbReference type="EMBL" id="JAPWGL010000001">
    <property type="protein sequence ID" value="MCZ4222465.1"/>
    <property type="molecule type" value="Genomic_DNA"/>
</dbReference>
<dbReference type="Proteomes" id="UP001144341">
    <property type="component" value="Unassembled WGS sequence"/>
</dbReference>
<name>A0ABT4KU59_9SPHI</name>
<comment type="caution">
    <text evidence="1">The sequence shown here is derived from an EMBL/GenBank/DDBJ whole genome shotgun (WGS) entry which is preliminary data.</text>
</comment>
<protein>
    <recommendedName>
        <fullName evidence="3">DUF4926 domain-containing protein</fullName>
    </recommendedName>
</protein>